<sequence length="264" mass="29662">MLSRHGWKVQLIPWDYASGEQITRLFDQRVACGWRADEVPSYIESARKGGRTFYWVTLADDLSDRDRLLETHAKQYPKEATPIKDTAQAVRLLPRQPSGKTFIPIGHLALETHAAEEDTKLGLASEGAVWIHQLYISHALQRGGFGAGAMDLIEAVAAEKPWNATMVVLDTIQEEMQLSSDGIKHMYVDRGVPVPKVGELNALPANLGNHQMMNCESQVSTQGWYARRGYEVFLRAKQGYVWNYGSGTIAFDIAYMRKLVARVR</sequence>
<dbReference type="InterPro" id="IPR016181">
    <property type="entry name" value="Acyl_CoA_acyltransferase"/>
</dbReference>
<proteinExistence type="predicted"/>
<accession>A0ABR2USS5</accession>
<gene>
    <name evidence="1" type="ORF">SUNI508_01484</name>
</gene>
<dbReference type="SUPFAM" id="SSF55729">
    <property type="entry name" value="Acyl-CoA N-acyltransferases (Nat)"/>
    <property type="match status" value="1"/>
</dbReference>
<dbReference type="Gene3D" id="3.40.630.30">
    <property type="match status" value="1"/>
</dbReference>
<comment type="caution">
    <text evidence="1">The sequence shown here is derived from an EMBL/GenBank/DDBJ whole genome shotgun (WGS) entry which is preliminary data.</text>
</comment>
<keyword evidence="2" id="KW-1185">Reference proteome</keyword>
<dbReference type="EMBL" id="JARVKF010000396">
    <property type="protein sequence ID" value="KAK9417727.1"/>
    <property type="molecule type" value="Genomic_DNA"/>
</dbReference>
<name>A0ABR2USS5_9PEZI</name>
<evidence type="ECO:0000313" key="1">
    <source>
        <dbReference type="EMBL" id="KAK9417727.1"/>
    </source>
</evidence>
<protein>
    <submittedName>
        <fullName evidence="1">N-acetyltransferase domain-containing protein</fullName>
    </submittedName>
</protein>
<organism evidence="1 2">
    <name type="scientific">Seiridium unicorne</name>
    <dbReference type="NCBI Taxonomy" id="138068"/>
    <lineage>
        <taxon>Eukaryota</taxon>
        <taxon>Fungi</taxon>
        <taxon>Dikarya</taxon>
        <taxon>Ascomycota</taxon>
        <taxon>Pezizomycotina</taxon>
        <taxon>Sordariomycetes</taxon>
        <taxon>Xylariomycetidae</taxon>
        <taxon>Amphisphaeriales</taxon>
        <taxon>Sporocadaceae</taxon>
        <taxon>Seiridium</taxon>
    </lineage>
</organism>
<dbReference type="Proteomes" id="UP001408356">
    <property type="component" value="Unassembled WGS sequence"/>
</dbReference>
<evidence type="ECO:0000313" key="2">
    <source>
        <dbReference type="Proteomes" id="UP001408356"/>
    </source>
</evidence>
<reference evidence="1 2" key="1">
    <citation type="journal article" date="2024" name="J. Plant Pathol.">
        <title>Sequence and assembly of the genome of Seiridium unicorne, isolate CBS 538.82, causal agent of cypress canker disease.</title>
        <authorList>
            <person name="Scali E."/>
            <person name="Rocca G.D."/>
            <person name="Danti R."/>
            <person name="Garbelotto M."/>
            <person name="Barberini S."/>
            <person name="Baroncelli R."/>
            <person name="Emiliani G."/>
        </authorList>
    </citation>
    <scope>NUCLEOTIDE SEQUENCE [LARGE SCALE GENOMIC DNA]</scope>
    <source>
        <strain evidence="1 2">BM-138-508</strain>
    </source>
</reference>